<evidence type="ECO:0000259" key="2">
    <source>
        <dbReference type="Pfam" id="PF00501"/>
    </source>
</evidence>
<evidence type="ECO:0000259" key="3">
    <source>
        <dbReference type="Pfam" id="PF00550"/>
    </source>
</evidence>
<gene>
    <name evidence="4" type="ORF">F8566_45860</name>
</gene>
<dbReference type="Proteomes" id="UP000468735">
    <property type="component" value="Unassembled WGS sequence"/>
</dbReference>
<dbReference type="Pfam" id="PF00501">
    <property type="entry name" value="AMP-binding"/>
    <property type="match status" value="1"/>
</dbReference>
<feature type="transmembrane region" description="Helical" evidence="1">
    <location>
        <begin position="708"/>
        <end position="725"/>
    </location>
</feature>
<keyword evidence="1" id="KW-0472">Membrane</keyword>
<feature type="domain" description="AMP-dependent synthetase/ligase" evidence="2">
    <location>
        <begin position="133"/>
        <end position="350"/>
    </location>
</feature>
<dbReference type="EMBL" id="WBMT01000031">
    <property type="protein sequence ID" value="KAB2340190.1"/>
    <property type="molecule type" value="Genomic_DNA"/>
</dbReference>
<keyword evidence="5" id="KW-1185">Reference proteome</keyword>
<dbReference type="Gene3D" id="3.40.50.12780">
    <property type="entry name" value="N-terminal domain of ligase-like"/>
    <property type="match status" value="1"/>
</dbReference>
<dbReference type="PANTHER" id="PTHR43767">
    <property type="entry name" value="LONG-CHAIN-FATTY-ACID--COA LIGASE"/>
    <property type="match status" value="1"/>
</dbReference>
<protein>
    <submittedName>
        <fullName evidence="4">AMP-binding protein</fullName>
    </submittedName>
</protein>
<feature type="transmembrane region" description="Helical" evidence="1">
    <location>
        <begin position="781"/>
        <end position="800"/>
    </location>
</feature>
<dbReference type="SUPFAM" id="SSF47336">
    <property type="entry name" value="ACP-like"/>
    <property type="match status" value="1"/>
</dbReference>
<dbReference type="InterPro" id="IPR009081">
    <property type="entry name" value="PP-bd_ACP"/>
</dbReference>
<name>A0A6H9YLF4_9ACTN</name>
<reference evidence="4 5" key="1">
    <citation type="submission" date="2019-09" db="EMBL/GenBank/DDBJ databases">
        <title>Actinomadura physcomitrii sp. nov., a novel actinomycete isolated from moss [Physcomitrium sphaericum (Ludw) Fuernr].</title>
        <authorList>
            <person name="Zhuang X."/>
            <person name="Liu C."/>
        </authorList>
    </citation>
    <scope>NUCLEOTIDE SEQUENCE [LARGE SCALE GENOMIC DNA]</scope>
    <source>
        <strain evidence="4 5">HMC1</strain>
    </source>
</reference>
<evidence type="ECO:0000313" key="5">
    <source>
        <dbReference type="Proteomes" id="UP000468735"/>
    </source>
</evidence>
<dbReference type="Pfam" id="PF00550">
    <property type="entry name" value="PP-binding"/>
    <property type="match status" value="1"/>
</dbReference>
<feature type="domain" description="Carrier" evidence="3">
    <location>
        <begin position="485"/>
        <end position="527"/>
    </location>
</feature>
<dbReference type="Gene3D" id="1.10.1200.10">
    <property type="entry name" value="ACP-like"/>
    <property type="match status" value="1"/>
</dbReference>
<feature type="transmembrane region" description="Helical" evidence="1">
    <location>
        <begin position="608"/>
        <end position="631"/>
    </location>
</feature>
<dbReference type="SUPFAM" id="SSF56801">
    <property type="entry name" value="Acetyl-CoA synthetase-like"/>
    <property type="match status" value="1"/>
</dbReference>
<feature type="transmembrane region" description="Helical" evidence="1">
    <location>
        <begin position="806"/>
        <end position="825"/>
    </location>
</feature>
<dbReference type="OrthoDB" id="8445630at2"/>
<organism evidence="4 5">
    <name type="scientific">Actinomadura rudentiformis</name>
    <dbReference type="NCBI Taxonomy" id="359158"/>
    <lineage>
        <taxon>Bacteria</taxon>
        <taxon>Bacillati</taxon>
        <taxon>Actinomycetota</taxon>
        <taxon>Actinomycetes</taxon>
        <taxon>Streptosporangiales</taxon>
        <taxon>Thermomonosporaceae</taxon>
        <taxon>Actinomadura</taxon>
    </lineage>
</organism>
<comment type="caution">
    <text evidence="4">The sequence shown here is derived from an EMBL/GenBank/DDBJ whole genome shotgun (WGS) entry which is preliminary data.</text>
</comment>
<accession>A0A6H9YLF4</accession>
<dbReference type="InterPro" id="IPR000873">
    <property type="entry name" value="AMP-dep_synth/lig_dom"/>
</dbReference>
<sequence>MCPSIILAGRLALLKIRRVSNPHPSHKAVPFARELADHGDRAAVITTGGALSYRELAARVAETVQRLGSERRLVLLAGANTVDALVIYLAALAGGHPLLLVPHDRPESTRSLIDIYDPDIVASPDGALDERRQVSAHTLHPDLALLLSTSGSTGSPKLVRLSHENLQANAVAIAGYLGIHDGDRAATTLPMSYCYGLSVINSHLLRGAGLILTELSVTDTGLWELFHKARGTTFAGVPYTFDLLDRAGFADMHLPHLRYVTQAGGRLPADRVTRYAALGRRRGWDLIVMYGQTEATARMAYLPPDLAASHPHAVGIPVPGGSFRLEPLPDWPGPDTGELVYSGPNVMLGYAEGPSCLALGRTVGELRTGDVARLNSAGLYEVVGRRNRFVKVYGLRIDPQRVEAALARHGLTSCCTGDDEGLVVAVTGDVDARHARRLAASECGLPARAVVVHVLAELPRLGTGKPDYEAVRRLARPEPVSVTDLCRLYAEILDRSDVTADSSFVSLGGDSLSYVEMSLRLEEALGFLPADWPTRRIRDLRPPSGRPRWRTVETGIMLRAAGIVLVVGSHIGIFTIRGGAHLLLAVAGYNFARFHLTSAGRRERRRHVLGALTRIAVPSVAWLVLMAPLTADYHLSDALLLDSALGRNSNYWFVEVIVYILLAMIAWLSVPGLDRAERRFSFGFAFGFLLLGLVARFDLLGFRSLLDLPSAIVAFWMFPLGWAAAKARTRWQRLLVTAAAVTTVPGYFGSGELVRETLIISGLALLIWLPTLPSPGLLNRLIGPVAAGSLYIYLVHWQVYPLVEGHSQLLALLASLAVGVAYAALATKIMRRCQTVLRTTPTARTWAPPCRPFSWAGAMECSRLNLATARNRDGPYRRERDHRGRSRR</sequence>
<dbReference type="PANTHER" id="PTHR43767:SF1">
    <property type="entry name" value="NONRIBOSOMAL PEPTIDE SYNTHASE PES1 (EUROFUNG)-RELATED"/>
    <property type="match status" value="1"/>
</dbReference>
<dbReference type="AlphaFoldDB" id="A0A6H9YLF4"/>
<evidence type="ECO:0000313" key="4">
    <source>
        <dbReference type="EMBL" id="KAB2340190.1"/>
    </source>
</evidence>
<dbReference type="InterPro" id="IPR036736">
    <property type="entry name" value="ACP-like_sf"/>
</dbReference>
<feature type="transmembrane region" description="Helical" evidence="1">
    <location>
        <begin position="682"/>
        <end position="702"/>
    </location>
</feature>
<keyword evidence="1" id="KW-1133">Transmembrane helix</keyword>
<evidence type="ECO:0000256" key="1">
    <source>
        <dbReference type="SAM" id="Phobius"/>
    </source>
</evidence>
<feature type="transmembrane region" description="Helical" evidence="1">
    <location>
        <begin position="651"/>
        <end position="670"/>
    </location>
</feature>
<dbReference type="InterPro" id="IPR042099">
    <property type="entry name" value="ANL_N_sf"/>
</dbReference>
<proteinExistence type="predicted"/>
<keyword evidence="1" id="KW-0812">Transmembrane</keyword>
<dbReference type="InterPro" id="IPR050237">
    <property type="entry name" value="ATP-dep_AMP-bd_enzyme"/>
</dbReference>